<evidence type="ECO:0000313" key="6">
    <source>
        <dbReference type="EMBL" id="UUX52259.1"/>
    </source>
</evidence>
<dbReference type="Pfam" id="PF08402">
    <property type="entry name" value="TOBE_2"/>
    <property type="match status" value="1"/>
</dbReference>
<dbReference type="Pfam" id="PF00005">
    <property type="entry name" value="ABC_tran"/>
    <property type="match status" value="1"/>
</dbReference>
<feature type="domain" description="ABC transporter" evidence="5">
    <location>
        <begin position="7"/>
        <end position="237"/>
    </location>
</feature>
<dbReference type="AlphaFoldDB" id="A0A9J7AWR9"/>
<evidence type="ECO:0000259" key="5">
    <source>
        <dbReference type="PROSITE" id="PS50893"/>
    </source>
</evidence>
<evidence type="ECO:0000256" key="3">
    <source>
        <dbReference type="ARBA" id="ARBA00022741"/>
    </source>
</evidence>
<accession>A0A9J7AWR9</accession>
<dbReference type="SUPFAM" id="SSF50331">
    <property type="entry name" value="MOP-like"/>
    <property type="match status" value="1"/>
</dbReference>
<dbReference type="KEGG" id="naci:NUH88_16480"/>
<keyword evidence="7" id="KW-1185">Reference proteome</keyword>
<dbReference type="InterPro" id="IPR017871">
    <property type="entry name" value="ABC_transporter-like_CS"/>
</dbReference>
<dbReference type="EMBL" id="CP102480">
    <property type="protein sequence ID" value="UUX52259.1"/>
    <property type="molecule type" value="Genomic_DNA"/>
</dbReference>
<dbReference type="InterPro" id="IPR008995">
    <property type="entry name" value="Mo/tungstate-bd_C_term_dom"/>
</dbReference>
<protein>
    <submittedName>
        <fullName evidence="6">ABC transporter ATP-binding protein</fullName>
    </submittedName>
</protein>
<sequence length="341" mass="37012">MRTGGEIELVGLTKRYGSVEAVKAIDVRIPEDSYCCLLGPSGCGKTTTLRMIAGHESVSEGDILIGGANVSDLMPAKRGTAMMFQSYALFPHLNCAENVAFSLKMRGMGKSERRETAMEYLALVEMDQHAERLPSQLSGGQQQRVALARALVTKPDVLLLDEPLSALDPFLRIRMREELKRLQSELGISFIHVTHSQEEAMALADLVVVMNDGRIEQAAPPREVFEKPASVFVARFIGGHNVMSGAIAGEDPASSVAIRADRVSLSRAGGAIGDGSHSVEAKIAAIEYLGLWAKLRLDAPELQDFTVSLPDSQFFAEGFRVGESVTASWRSTDLHRLSADR</sequence>
<dbReference type="PROSITE" id="PS00211">
    <property type="entry name" value="ABC_TRANSPORTER_1"/>
    <property type="match status" value="1"/>
</dbReference>
<dbReference type="GO" id="GO:0043190">
    <property type="term" value="C:ATP-binding cassette (ABC) transporter complex"/>
    <property type="evidence" value="ECO:0007669"/>
    <property type="project" value="InterPro"/>
</dbReference>
<dbReference type="InterPro" id="IPR013611">
    <property type="entry name" value="Transp-assoc_OB_typ2"/>
</dbReference>
<keyword evidence="3" id="KW-0547">Nucleotide-binding</keyword>
<dbReference type="FunFam" id="3.40.50.300:FF:000042">
    <property type="entry name" value="Maltose/maltodextrin ABC transporter, ATP-binding protein"/>
    <property type="match status" value="1"/>
</dbReference>
<evidence type="ECO:0000256" key="2">
    <source>
        <dbReference type="ARBA" id="ARBA00022448"/>
    </source>
</evidence>
<evidence type="ECO:0000256" key="1">
    <source>
        <dbReference type="ARBA" id="ARBA00005417"/>
    </source>
</evidence>
<organism evidence="6 7">
    <name type="scientific">Nisaea acidiphila</name>
    <dbReference type="NCBI Taxonomy" id="1862145"/>
    <lineage>
        <taxon>Bacteria</taxon>
        <taxon>Pseudomonadati</taxon>
        <taxon>Pseudomonadota</taxon>
        <taxon>Alphaproteobacteria</taxon>
        <taxon>Rhodospirillales</taxon>
        <taxon>Thalassobaculaceae</taxon>
        <taxon>Nisaea</taxon>
    </lineage>
</organism>
<dbReference type="Gene3D" id="3.40.50.300">
    <property type="entry name" value="P-loop containing nucleotide triphosphate hydrolases"/>
    <property type="match status" value="1"/>
</dbReference>
<dbReference type="SMART" id="SM00382">
    <property type="entry name" value="AAA"/>
    <property type="match status" value="1"/>
</dbReference>
<evidence type="ECO:0000313" key="7">
    <source>
        <dbReference type="Proteomes" id="UP001060336"/>
    </source>
</evidence>
<keyword evidence="2" id="KW-0813">Transport</keyword>
<proteinExistence type="inferred from homology"/>
<comment type="similarity">
    <text evidence="1">Belongs to the ABC transporter superfamily.</text>
</comment>
<keyword evidence="4 6" id="KW-0067">ATP-binding</keyword>
<reference evidence="6" key="1">
    <citation type="submission" date="2022-08" db="EMBL/GenBank/DDBJ databases">
        <title>Nisaea acidiphila sp. nov., isolated from a marine algal debris and emended description of the genus Nisaea Urios et al. 2008.</title>
        <authorList>
            <person name="Kwon K."/>
        </authorList>
    </citation>
    <scope>NUCLEOTIDE SEQUENCE</scope>
    <source>
        <strain evidence="6">MEBiC11861</strain>
    </source>
</reference>
<dbReference type="GO" id="GO:0140359">
    <property type="term" value="F:ABC-type transporter activity"/>
    <property type="evidence" value="ECO:0007669"/>
    <property type="project" value="UniProtKB-ARBA"/>
</dbReference>
<dbReference type="GO" id="GO:0016887">
    <property type="term" value="F:ATP hydrolysis activity"/>
    <property type="evidence" value="ECO:0007669"/>
    <property type="project" value="InterPro"/>
</dbReference>
<dbReference type="PANTHER" id="PTHR42781">
    <property type="entry name" value="SPERMIDINE/PUTRESCINE IMPORT ATP-BINDING PROTEIN POTA"/>
    <property type="match status" value="1"/>
</dbReference>
<dbReference type="PROSITE" id="PS50893">
    <property type="entry name" value="ABC_TRANSPORTER_2"/>
    <property type="match status" value="1"/>
</dbReference>
<dbReference type="InterPro" id="IPR003439">
    <property type="entry name" value="ABC_transporter-like_ATP-bd"/>
</dbReference>
<gene>
    <name evidence="6" type="ORF">NUH88_16480</name>
</gene>
<dbReference type="SUPFAM" id="SSF52540">
    <property type="entry name" value="P-loop containing nucleoside triphosphate hydrolases"/>
    <property type="match status" value="1"/>
</dbReference>
<dbReference type="GO" id="GO:0005524">
    <property type="term" value="F:ATP binding"/>
    <property type="evidence" value="ECO:0007669"/>
    <property type="project" value="UniProtKB-KW"/>
</dbReference>
<evidence type="ECO:0000256" key="4">
    <source>
        <dbReference type="ARBA" id="ARBA00022840"/>
    </source>
</evidence>
<dbReference type="PANTHER" id="PTHR42781:SF4">
    <property type="entry name" value="SPERMIDINE_PUTRESCINE IMPORT ATP-BINDING PROTEIN POTA"/>
    <property type="match status" value="1"/>
</dbReference>
<dbReference type="InterPro" id="IPR050093">
    <property type="entry name" value="ABC_SmlMolc_Importer"/>
</dbReference>
<dbReference type="Proteomes" id="UP001060336">
    <property type="component" value="Chromosome"/>
</dbReference>
<dbReference type="InterPro" id="IPR027417">
    <property type="entry name" value="P-loop_NTPase"/>
</dbReference>
<dbReference type="InterPro" id="IPR003593">
    <property type="entry name" value="AAA+_ATPase"/>
</dbReference>
<name>A0A9J7AWR9_9PROT</name>